<dbReference type="EMBL" id="JAUSVK010000001">
    <property type="protein sequence ID" value="MDQ0391979.1"/>
    <property type="molecule type" value="Genomic_DNA"/>
</dbReference>
<dbReference type="Pfam" id="PF02653">
    <property type="entry name" value="BPD_transp_2"/>
    <property type="match status" value="1"/>
</dbReference>
<keyword evidence="3 6" id="KW-0812">Transmembrane</keyword>
<comment type="subcellular location">
    <subcellularLocation>
        <location evidence="1">Cell membrane</location>
        <topology evidence="1">Multi-pass membrane protein</topology>
    </subcellularLocation>
</comment>
<evidence type="ECO:0000256" key="1">
    <source>
        <dbReference type="ARBA" id="ARBA00004651"/>
    </source>
</evidence>
<evidence type="ECO:0000256" key="2">
    <source>
        <dbReference type="ARBA" id="ARBA00022475"/>
    </source>
</evidence>
<dbReference type="CDD" id="cd06579">
    <property type="entry name" value="TM_PBP1_transp_AraH_like"/>
    <property type="match status" value="1"/>
</dbReference>
<feature type="transmembrane region" description="Helical" evidence="6">
    <location>
        <begin position="59"/>
        <end position="81"/>
    </location>
</feature>
<gene>
    <name evidence="7" type="ORF">J3R73_001771</name>
</gene>
<dbReference type="PANTHER" id="PTHR32196">
    <property type="entry name" value="ABC TRANSPORTER PERMEASE PROTEIN YPHD-RELATED-RELATED"/>
    <property type="match status" value="1"/>
</dbReference>
<keyword evidence="4 6" id="KW-1133">Transmembrane helix</keyword>
<proteinExistence type="predicted"/>
<feature type="transmembrane region" description="Helical" evidence="6">
    <location>
        <begin position="212"/>
        <end position="232"/>
    </location>
</feature>
<dbReference type="InterPro" id="IPR001851">
    <property type="entry name" value="ABC_transp_permease"/>
</dbReference>
<keyword evidence="8" id="KW-1185">Reference proteome</keyword>
<feature type="transmembrane region" description="Helical" evidence="6">
    <location>
        <begin position="294"/>
        <end position="311"/>
    </location>
</feature>
<dbReference type="Proteomes" id="UP001237448">
    <property type="component" value="Unassembled WGS sequence"/>
</dbReference>
<dbReference type="PANTHER" id="PTHR32196:SF72">
    <property type="entry name" value="RIBOSE IMPORT PERMEASE PROTEIN RBSC"/>
    <property type="match status" value="1"/>
</dbReference>
<keyword evidence="5 6" id="KW-0472">Membrane</keyword>
<reference evidence="7 8" key="1">
    <citation type="submission" date="2023-07" db="EMBL/GenBank/DDBJ databases">
        <title>Genomic Encyclopedia of Type Strains, Phase IV (KMG-IV): sequencing the most valuable type-strain genomes for metagenomic binning, comparative biology and taxonomic classification.</title>
        <authorList>
            <person name="Goeker M."/>
        </authorList>
    </citation>
    <scope>NUCLEOTIDE SEQUENCE [LARGE SCALE GENOMIC DNA]</scope>
    <source>
        <strain evidence="7 8">DSM 5896</strain>
    </source>
</reference>
<sequence length="313" mass="32130">MTAVLDFLRNRTIFALVLLLALFVAGVEVARPGTVTPLWTSNVLLFAAPLAIMGAGQTLVMLTGGIDLSVASVATAAAYLLATNATSGDVPALGIALALGVVVGAVNGIGVALLRVQPLIMTLGTGLMTSGVMIVYSQQMLASQPHVPAFIQTLGAGKVFGLVPVDLFLWLAVAALMLFGLHRSGFGRLLYAVGDNREACHLAGIRVWRVLFVDYLLCSVLAAVAGLVLVGGTNASDLSLADSYLLPSVACVIIGGTSIFGGRGGYAGTIVGALILTVLTSLLTLLDVTEPVKQILYGAIILLLAAAYARLTA</sequence>
<evidence type="ECO:0000256" key="3">
    <source>
        <dbReference type="ARBA" id="ARBA00022692"/>
    </source>
</evidence>
<comment type="caution">
    <text evidence="7">The sequence shown here is derived from an EMBL/GenBank/DDBJ whole genome shotgun (WGS) entry which is preliminary data.</text>
</comment>
<evidence type="ECO:0000256" key="5">
    <source>
        <dbReference type="ARBA" id="ARBA00023136"/>
    </source>
</evidence>
<name>A0ABU0FCW3_9HYPH</name>
<accession>A0ABU0FCW3</accession>
<evidence type="ECO:0000256" key="4">
    <source>
        <dbReference type="ARBA" id="ARBA00022989"/>
    </source>
</evidence>
<feature type="transmembrane region" description="Helical" evidence="6">
    <location>
        <begin position="244"/>
        <end position="262"/>
    </location>
</feature>
<feature type="transmembrane region" description="Helical" evidence="6">
    <location>
        <begin position="119"/>
        <end position="139"/>
    </location>
</feature>
<keyword evidence="2" id="KW-1003">Cell membrane</keyword>
<feature type="transmembrane region" description="Helical" evidence="6">
    <location>
        <begin position="36"/>
        <end position="52"/>
    </location>
</feature>
<evidence type="ECO:0000313" key="7">
    <source>
        <dbReference type="EMBL" id="MDQ0391979.1"/>
    </source>
</evidence>
<evidence type="ECO:0000256" key="6">
    <source>
        <dbReference type="SAM" id="Phobius"/>
    </source>
</evidence>
<feature type="transmembrane region" description="Helical" evidence="6">
    <location>
        <begin position="269"/>
        <end position="288"/>
    </location>
</feature>
<evidence type="ECO:0000313" key="8">
    <source>
        <dbReference type="Proteomes" id="UP001237448"/>
    </source>
</evidence>
<dbReference type="RefSeq" id="WP_307425158.1">
    <property type="nucleotide sequence ID" value="NZ_JAUSVK010000001.1"/>
</dbReference>
<feature type="transmembrane region" description="Helical" evidence="6">
    <location>
        <begin position="93"/>
        <end position="114"/>
    </location>
</feature>
<protein>
    <submittedName>
        <fullName evidence="7">Ribose transport system permease protein</fullName>
    </submittedName>
</protein>
<feature type="transmembrane region" description="Helical" evidence="6">
    <location>
        <begin position="159"/>
        <end position="181"/>
    </location>
</feature>
<organism evidence="7 8">
    <name type="scientific">Labrys monachus</name>
    <dbReference type="NCBI Taxonomy" id="217067"/>
    <lineage>
        <taxon>Bacteria</taxon>
        <taxon>Pseudomonadati</taxon>
        <taxon>Pseudomonadota</taxon>
        <taxon>Alphaproteobacteria</taxon>
        <taxon>Hyphomicrobiales</taxon>
        <taxon>Xanthobacteraceae</taxon>
        <taxon>Labrys</taxon>
    </lineage>
</organism>